<dbReference type="AlphaFoldDB" id="B1WNY0"/>
<dbReference type="Proteomes" id="UP000001203">
    <property type="component" value="Chromosome circular"/>
</dbReference>
<dbReference type="eggNOG" id="COG3385">
    <property type="taxonomic scope" value="Bacteria"/>
</dbReference>
<gene>
    <name evidence="1" type="ordered locus">cce_3811</name>
</gene>
<proteinExistence type="predicted"/>
<protein>
    <submittedName>
        <fullName evidence="1">Uncharacterized protein</fullName>
    </submittedName>
</protein>
<dbReference type="EMBL" id="CP000806">
    <property type="protein sequence ID" value="ACB53159.1"/>
    <property type="molecule type" value="Genomic_DNA"/>
</dbReference>
<accession>B1WNY0</accession>
<dbReference type="KEGG" id="cyt:cce_3811"/>
<sequence>MGGSSFRPGLKKNFINSRTFPLIKCTDYGDVKKTSDLEEIRFAVRQRRRTIRLRSKPSTAQCNLDQYTYFLLSEPKYPGCCRLS</sequence>
<evidence type="ECO:0000313" key="2">
    <source>
        <dbReference type="Proteomes" id="UP000001203"/>
    </source>
</evidence>
<reference evidence="1 2" key="1">
    <citation type="journal article" date="2008" name="Proc. Natl. Acad. Sci. U.S.A.">
        <title>The genome of Cyanothece 51142, a unicellular diazotrophic cyanobacterium important in the marine nitrogen cycle.</title>
        <authorList>
            <person name="Welsh E.A."/>
            <person name="Liberton M."/>
            <person name="Stoeckel J."/>
            <person name="Loh T."/>
            <person name="Elvitigala T."/>
            <person name="Wang C."/>
            <person name="Wollam A."/>
            <person name="Fulton R.S."/>
            <person name="Clifton S.W."/>
            <person name="Jacobs J.M."/>
            <person name="Aurora R."/>
            <person name="Ghosh B.K."/>
            <person name="Sherman L.A."/>
            <person name="Smith R.D."/>
            <person name="Wilson R.K."/>
            <person name="Pakrasi H.B."/>
        </authorList>
    </citation>
    <scope>NUCLEOTIDE SEQUENCE [LARGE SCALE GENOMIC DNA]</scope>
    <source>
        <strain evidence="2">ATCC 51142 / BH68</strain>
    </source>
</reference>
<evidence type="ECO:0000313" key="1">
    <source>
        <dbReference type="EMBL" id="ACB53159.1"/>
    </source>
</evidence>
<organism evidence="1 2">
    <name type="scientific">Crocosphaera subtropica (strain ATCC 51142 / BH68)</name>
    <name type="common">Cyanothece sp. (strain ATCC 51142)</name>
    <dbReference type="NCBI Taxonomy" id="43989"/>
    <lineage>
        <taxon>Bacteria</taxon>
        <taxon>Bacillati</taxon>
        <taxon>Cyanobacteriota</taxon>
        <taxon>Cyanophyceae</taxon>
        <taxon>Oscillatoriophycideae</taxon>
        <taxon>Chroococcales</taxon>
        <taxon>Aphanothecaceae</taxon>
        <taxon>Crocosphaera</taxon>
        <taxon>Crocosphaera subtropica</taxon>
    </lineage>
</organism>
<dbReference type="STRING" id="43989.cce_3811"/>
<dbReference type="HOGENOM" id="CLU_2521985_0_0_3"/>
<keyword evidence="2" id="KW-1185">Reference proteome</keyword>
<name>B1WNY0_CROS5</name>